<feature type="region of interest" description="Disordered" evidence="4">
    <location>
        <begin position="214"/>
        <end position="235"/>
    </location>
</feature>
<sequence>MRRAIAVVLLLAATAAGCGESSSAPPRPGPGAAARFLDRYVDPDGRVVRRDQGGDTVSEGQAYALLLAAATGDERRFGRVWRWTRAHLQRRDGLLAWHWRDGRVADRQPAADADLDAARALQLAARRFGRPALRRAAGRMAVAVLRRETAAGRLVAGPWARRGRVLNPSYSSPVAERALVTLGHHRRWARVRRHGIATARALVAGGARLPPDWARAGPRGAPARSAAPPGDPGGVPRYGFDAVRLPVRFAESCDPAARRVAAALWPRLRAGDPAILPRELDGRGVVGAVRTPVALAGAAAAAHAAGDAAARDRLLDEAEALDDRHPTYYGAAWIALARTLLARRCG</sequence>
<gene>
    <name evidence="6" type="primary">cmcAX</name>
    <name evidence="6" type="ORF">DSM104329_04303</name>
</gene>
<keyword evidence="5" id="KW-0732">Signal</keyword>
<proteinExistence type="inferred from homology"/>
<name>A0A9E6Y1H0_9ACTN</name>
<dbReference type="PROSITE" id="PS51257">
    <property type="entry name" value="PROKAR_LIPOPROTEIN"/>
    <property type="match status" value="1"/>
</dbReference>
<evidence type="ECO:0000313" key="7">
    <source>
        <dbReference type="Proteomes" id="UP001162834"/>
    </source>
</evidence>
<reference evidence="6" key="1">
    <citation type="journal article" date="2022" name="Int. J. Syst. Evol. Microbiol.">
        <title>Pseudomonas aegrilactucae sp. nov. and Pseudomonas morbosilactucae sp. nov., pathogens causing bacterial rot of lettuce in Japan.</title>
        <authorList>
            <person name="Sawada H."/>
            <person name="Fujikawa T."/>
            <person name="Satou M."/>
        </authorList>
    </citation>
    <scope>NUCLEOTIDE SEQUENCE</scope>
    <source>
        <strain evidence="6">0166_1</strain>
    </source>
</reference>
<dbReference type="InterPro" id="IPR012341">
    <property type="entry name" value="6hp_glycosidase-like_sf"/>
</dbReference>
<evidence type="ECO:0000256" key="2">
    <source>
        <dbReference type="ARBA" id="ARBA00022801"/>
    </source>
</evidence>
<evidence type="ECO:0000313" key="6">
    <source>
        <dbReference type="EMBL" id="UGS37882.1"/>
    </source>
</evidence>
<dbReference type="EMBL" id="CP087164">
    <property type="protein sequence ID" value="UGS37882.1"/>
    <property type="molecule type" value="Genomic_DNA"/>
</dbReference>
<dbReference type="Proteomes" id="UP001162834">
    <property type="component" value="Chromosome"/>
</dbReference>
<evidence type="ECO:0000256" key="1">
    <source>
        <dbReference type="ARBA" id="ARBA00009209"/>
    </source>
</evidence>
<keyword evidence="3 6" id="KW-0326">Glycosidase</keyword>
<dbReference type="AlphaFoldDB" id="A0A9E6Y1H0"/>
<protein>
    <submittedName>
        <fullName evidence="6">Endoglucanase</fullName>
        <ecNumber evidence="6">3.2.1.4</ecNumber>
    </submittedName>
</protein>
<organism evidence="6 7">
    <name type="scientific">Capillimicrobium parvum</name>
    <dbReference type="NCBI Taxonomy" id="2884022"/>
    <lineage>
        <taxon>Bacteria</taxon>
        <taxon>Bacillati</taxon>
        <taxon>Actinomycetota</taxon>
        <taxon>Thermoleophilia</taxon>
        <taxon>Solirubrobacterales</taxon>
        <taxon>Capillimicrobiaceae</taxon>
        <taxon>Capillimicrobium</taxon>
    </lineage>
</organism>
<evidence type="ECO:0000256" key="5">
    <source>
        <dbReference type="SAM" id="SignalP"/>
    </source>
</evidence>
<dbReference type="KEGG" id="sbae:DSM104329_04303"/>
<dbReference type="InterPro" id="IPR002037">
    <property type="entry name" value="Glyco_hydro_8"/>
</dbReference>
<dbReference type="GO" id="GO:0008810">
    <property type="term" value="F:cellulase activity"/>
    <property type="evidence" value="ECO:0007669"/>
    <property type="project" value="UniProtKB-EC"/>
</dbReference>
<feature type="chain" id="PRO_5038725053" evidence="5">
    <location>
        <begin position="19"/>
        <end position="346"/>
    </location>
</feature>
<dbReference type="PRINTS" id="PR00735">
    <property type="entry name" value="GLHYDRLASE8"/>
</dbReference>
<evidence type="ECO:0000256" key="4">
    <source>
        <dbReference type="SAM" id="MobiDB-lite"/>
    </source>
</evidence>
<dbReference type="Gene3D" id="1.50.10.10">
    <property type="match status" value="1"/>
</dbReference>
<feature type="compositionally biased region" description="Low complexity" evidence="4">
    <location>
        <begin position="214"/>
        <end position="228"/>
    </location>
</feature>
<feature type="signal peptide" evidence="5">
    <location>
        <begin position="1"/>
        <end position="18"/>
    </location>
</feature>
<dbReference type="RefSeq" id="WP_259311923.1">
    <property type="nucleotide sequence ID" value="NZ_CP087164.1"/>
</dbReference>
<dbReference type="EC" id="3.2.1.4" evidence="6"/>
<dbReference type="Pfam" id="PF01270">
    <property type="entry name" value="Glyco_hydro_8"/>
    <property type="match status" value="1"/>
</dbReference>
<accession>A0A9E6Y1H0</accession>
<comment type="similarity">
    <text evidence="1">Belongs to the glycosyl hydrolase 8 (cellulase D) family.</text>
</comment>
<keyword evidence="7" id="KW-1185">Reference proteome</keyword>
<dbReference type="InterPro" id="IPR008928">
    <property type="entry name" value="6-hairpin_glycosidase_sf"/>
</dbReference>
<dbReference type="GO" id="GO:0005975">
    <property type="term" value="P:carbohydrate metabolic process"/>
    <property type="evidence" value="ECO:0007669"/>
    <property type="project" value="InterPro"/>
</dbReference>
<keyword evidence="2 6" id="KW-0378">Hydrolase</keyword>
<evidence type="ECO:0000256" key="3">
    <source>
        <dbReference type="ARBA" id="ARBA00023295"/>
    </source>
</evidence>
<dbReference type="SUPFAM" id="SSF48208">
    <property type="entry name" value="Six-hairpin glycosidases"/>
    <property type="match status" value="1"/>
</dbReference>